<sequence>MDKVLQGVASLGSERPEKHNSGIPKIRYQSMSCLVWYAIEWWYTWRTQTCLLKMPCGSSADKTQDKRRQPEIRSSPGKATRPKKFLRKVRGPNAQPFKKNQVKNKPYLVYRIRPQTDTPHSPPATYDLAKTEFQENELGQLQAGLEEQTEFRPDQIPYQGQSGNCRVMLKPQYTGWAILTYLESFPKHYNKSLNLFLSAKSSPFKHASGRTSRKAIPSMLVQ</sequence>
<feature type="region of interest" description="Disordered" evidence="1">
    <location>
        <begin position="1"/>
        <end position="22"/>
    </location>
</feature>
<evidence type="ECO:0000313" key="2">
    <source>
        <dbReference type="EMBL" id="EFN65161.1"/>
    </source>
</evidence>
<gene>
    <name evidence="2" type="ORF">EAG_04262</name>
</gene>
<feature type="region of interest" description="Disordered" evidence="1">
    <location>
        <begin position="57"/>
        <end position="83"/>
    </location>
</feature>
<dbReference type="InParanoid" id="E2AN28"/>
<organism evidence="3">
    <name type="scientific">Camponotus floridanus</name>
    <name type="common">Florida carpenter ant</name>
    <dbReference type="NCBI Taxonomy" id="104421"/>
    <lineage>
        <taxon>Eukaryota</taxon>
        <taxon>Metazoa</taxon>
        <taxon>Ecdysozoa</taxon>
        <taxon>Arthropoda</taxon>
        <taxon>Hexapoda</taxon>
        <taxon>Insecta</taxon>
        <taxon>Pterygota</taxon>
        <taxon>Neoptera</taxon>
        <taxon>Endopterygota</taxon>
        <taxon>Hymenoptera</taxon>
        <taxon>Apocrita</taxon>
        <taxon>Aculeata</taxon>
        <taxon>Formicoidea</taxon>
        <taxon>Formicidae</taxon>
        <taxon>Formicinae</taxon>
        <taxon>Camponotus</taxon>
    </lineage>
</organism>
<dbReference type="Proteomes" id="UP000000311">
    <property type="component" value="Unassembled WGS sequence"/>
</dbReference>
<feature type="compositionally biased region" description="Basic and acidic residues" evidence="1">
    <location>
        <begin position="62"/>
        <end position="71"/>
    </location>
</feature>
<dbReference type="EMBL" id="GL441054">
    <property type="protein sequence ID" value="EFN65161.1"/>
    <property type="molecule type" value="Genomic_DNA"/>
</dbReference>
<keyword evidence="3" id="KW-1185">Reference proteome</keyword>
<accession>E2AN28</accession>
<name>E2AN28_CAMFO</name>
<evidence type="ECO:0000313" key="3">
    <source>
        <dbReference type="Proteomes" id="UP000000311"/>
    </source>
</evidence>
<dbReference type="AlphaFoldDB" id="E2AN28"/>
<evidence type="ECO:0000256" key="1">
    <source>
        <dbReference type="SAM" id="MobiDB-lite"/>
    </source>
</evidence>
<protein>
    <submittedName>
        <fullName evidence="2">Uncharacterized protein</fullName>
    </submittedName>
</protein>
<reference evidence="2 3" key="1">
    <citation type="journal article" date="2010" name="Science">
        <title>Genomic comparison of the ants Camponotus floridanus and Harpegnathos saltator.</title>
        <authorList>
            <person name="Bonasio R."/>
            <person name="Zhang G."/>
            <person name="Ye C."/>
            <person name="Mutti N.S."/>
            <person name="Fang X."/>
            <person name="Qin N."/>
            <person name="Donahue G."/>
            <person name="Yang P."/>
            <person name="Li Q."/>
            <person name="Li C."/>
            <person name="Zhang P."/>
            <person name="Huang Z."/>
            <person name="Berger S.L."/>
            <person name="Reinberg D."/>
            <person name="Wang J."/>
            <person name="Liebig J."/>
        </authorList>
    </citation>
    <scope>NUCLEOTIDE SEQUENCE [LARGE SCALE GENOMIC DNA]</scope>
    <source>
        <strain evidence="3">C129</strain>
    </source>
</reference>
<proteinExistence type="predicted"/>